<evidence type="ECO:0000259" key="5">
    <source>
        <dbReference type="Pfam" id="PF14420"/>
    </source>
</evidence>
<protein>
    <submittedName>
        <fullName evidence="6">Rolling pebbles-like protein</fullName>
    </submittedName>
</protein>
<feature type="region of interest" description="Disordered" evidence="3">
    <location>
        <begin position="97"/>
        <end position="135"/>
    </location>
</feature>
<evidence type="ECO:0000256" key="1">
    <source>
        <dbReference type="ARBA" id="ARBA00022737"/>
    </source>
</evidence>
<evidence type="ECO:0000256" key="3">
    <source>
        <dbReference type="SAM" id="MobiDB-lite"/>
    </source>
</evidence>
<feature type="compositionally biased region" description="Basic and acidic residues" evidence="3">
    <location>
        <begin position="102"/>
        <end position="119"/>
    </location>
</feature>
<dbReference type="AlphaFoldDB" id="A0A8H6J6W1"/>
<accession>A0A8H6J6W1</accession>
<dbReference type="Pfam" id="PF14420">
    <property type="entry name" value="Clr5"/>
    <property type="match status" value="1"/>
</dbReference>
<keyword evidence="2" id="KW-0040">ANK repeat</keyword>
<comment type="caution">
    <text evidence="6">The sequence shown here is derived from an EMBL/GenBank/DDBJ whole genome shotgun (WGS) entry which is preliminary data.</text>
</comment>
<keyword evidence="4" id="KW-0472">Membrane</keyword>
<reference evidence="6 7" key="1">
    <citation type="journal article" date="2020" name="Phytopathology">
        <title>Genome Sequence Resources of Colletotrichum truncatum, C. plurivorum, C. musicola, and C. sojae: Four Species Pathogenic to Soybean (Glycine max).</title>
        <authorList>
            <person name="Rogerio F."/>
            <person name="Boufleur T.R."/>
            <person name="Ciampi-Guillardi M."/>
            <person name="Sukno S.A."/>
            <person name="Thon M.R."/>
            <person name="Massola Junior N.S."/>
            <person name="Baroncelli R."/>
        </authorList>
    </citation>
    <scope>NUCLEOTIDE SEQUENCE [LARGE SCALE GENOMIC DNA]</scope>
    <source>
        <strain evidence="6 7">LFN0009</strain>
    </source>
</reference>
<dbReference type="PANTHER" id="PTHR24166:SF48">
    <property type="entry name" value="PROTEIN VAPYRIN"/>
    <property type="match status" value="1"/>
</dbReference>
<sequence length="720" mass="81793">MAMAASDTGWSDMPSGSQSANTPTTTNIARLPHHRPRSYPETDWEERKQAIKYLFLDLDMPLPDVVEALSADYDFHTNERMCKTRLKRWGFEKNMSKHRPSTFRDKRPVKSRATRDRIARRLGSKTKKTDTPVPGHLESIEETMEGLPGDSADHIDGEPRTGQGFNSEANSGSYFQKDTDQAYEEACPYRHGQFKFRLMQDLGSGAIRQTDMLSDGSRVDVFDERLCSPGCPCRRPYHFPSAFAFLACVSDGDLEITMLSSRLRKELVSILPEEDRLELKKATFSGLVLLKHFYQIRLHPIRHHLNDIDLERTGPLKDTPEALLELELLVAYLLSDCDIISTLGYEQLHNRGFLSHELWQYFQEMKLQSNIDRLDSIFWEIDQSDSLHLDLQQSDSPWTSNPSNLDLVVNTFSQPQPERIWQRLPYDQRHNSKLISELTSAVSDGQIELVRFVLNEGCAGEDEILLYINRAVHEGLYFVVQTLLNRLVSIDKCAVPPYANWLYSSARRGHYTIVRLLLNHGAGANEGTLEKPLLVAASKGHWAVVRLLLDRGTKAHAFRWQALFASSDRTADLNTYRDAVKSMWGVELDDRADISADINVLGKFQSFANSLAARARILWDDALHAGHEPMENRTKGGGGHDYRETAWGTPPLDGDFQPAPPKPKPPDPLDRGRPAVELVVAYLIASVAFAIFLIFLQVSAFFRWNWLNPIMFQKLKSLNL</sequence>
<dbReference type="SUPFAM" id="SSF48403">
    <property type="entry name" value="Ankyrin repeat"/>
    <property type="match status" value="1"/>
</dbReference>
<keyword evidence="4" id="KW-1133">Transmembrane helix</keyword>
<keyword evidence="7" id="KW-1185">Reference proteome</keyword>
<feature type="region of interest" description="Disordered" evidence="3">
    <location>
        <begin position="1"/>
        <end position="43"/>
    </location>
</feature>
<evidence type="ECO:0000256" key="4">
    <source>
        <dbReference type="SAM" id="Phobius"/>
    </source>
</evidence>
<dbReference type="InterPro" id="IPR025676">
    <property type="entry name" value="Clr5_dom"/>
</dbReference>
<name>A0A8H6J6W1_9PEZI</name>
<dbReference type="SMART" id="SM00248">
    <property type="entry name" value="ANK"/>
    <property type="match status" value="3"/>
</dbReference>
<dbReference type="Gene3D" id="1.25.40.20">
    <property type="entry name" value="Ankyrin repeat-containing domain"/>
    <property type="match status" value="1"/>
</dbReference>
<dbReference type="Proteomes" id="UP000652219">
    <property type="component" value="Unassembled WGS sequence"/>
</dbReference>
<dbReference type="EMBL" id="WIGN01000133">
    <property type="protein sequence ID" value="KAF6807624.1"/>
    <property type="molecule type" value="Genomic_DNA"/>
</dbReference>
<proteinExistence type="predicted"/>
<keyword evidence="4" id="KW-0812">Transmembrane</keyword>
<evidence type="ECO:0000256" key="2">
    <source>
        <dbReference type="ARBA" id="ARBA00023043"/>
    </source>
</evidence>
<dbReference type="PANTHER" id="PTHR24166">
    <property type="entry name" value="ROLLING PEBBLES, ISOFORM B"/>
    <property type="match status" value="1"/>
</dbReference>
<feature type="compositionally biased region" description="Polar residues" evidence="3">
    <location>
        <begin position="14"/>
        <end position="28"/>
    </location>
</feature>
<gene>
    <name evidence="6" type="ORF">CSOJ01_08065</name>
</gene>
<feature type="region of interest" description="Disordered" evidence="3">
    <location>
        <begin position="629"/>
        <end position="670"/>
    </location>
</feature>
<evidence type="ECO:0000313" key="6">
    <source>
        <dbReference type="EMBL" id="KAF6807624.1"/>
    </source>
</evidence>
<keyword evidence="1" id="KW-0677">Repeat</keyword>
<evidence type="ECO:0000313" key="7">
    <source>
        <dbReference type="Proteomes" id="UP000652219"/>
    </source>
</evidence>
<dbReference type="InterPro" id="IPR050889">
    <property type="entry name" value="Dendritic_Spine_Reg/Scaffold"/>
</dbReference>
<feature type="transmembrane region" description="Helical" evidence="4">
    <location>
        <begin position="679"/>
        <end position="702"/>
    </location>
</feature>
<dbReference type="InterPro" id="IPR036770">
    <property type="entry name" value="Ankyrin_rpt-contain_sf"/>
</dbReference>
<dbReference type="InterPro" id="IPR002110">
    <property type="entry name" value="Ankyrin_rpt"/>
</dbReference>
<dbReference type="Pfam" id="PF12796">
    <property type="entry name" value="Ank_2"/>
    <property type="match status" value="1"/>
</dbReference>
<feature type="domain" description="Clr5" evidence="5">
    <location>
        <begin position="41"/>
        <end position="93"/>
    </location>
</feature>
<organism evidence="6 7">
    <name type="scientific">Colletotrichum sojae</name>
    <dbReference type="NCBI Taxonomy" id="2175907"/>
    <lineage>
        <taxon>Eukaryota</taxon>
        <taxon>Fungi</taxon>
        <taxon>Dikarya</taxon>
        <taxon>Ascomycota</taxon>
        <taxon>Pezizomycotina</taxon>
        <taxon>Sordariomycetes</taxon>
        <taxon>Hypocreomycetidae</taxon>
        <taxon>Glomerellales</taxon>
        <taxon>Glomerellaceae</taxon>
        <taxon>Colletotrichum</taxon>
        <taxon>Colletotrichum orchidearum species complex</taxon>
    </lineage>
</organism>
<feature type="compositionally biased region" description="Basic and acidic residues" evidence="3">
    <location>
        <begin position="629"/>
        <end position="644"/>
    </location>
</feature>